<name>A0A952DV91_9BACT</name>
<protein>
    <submittedName>
        <fullName evidence="4">Alpha/beta hydrolase</fullName>
    </submittedName>
</protein>
<dbReference type="InterPro" id="IPR029058">
    <property type="entry name" value="AB_hydrolase_fold"/>
</dbReference>
<dbReference type="Pfam" id="PF00561">
    <property type="entry name" value="Abhydrolase_1"/>
    <property type="match status" value="1"/>
</dbReference>
<feature type="domain" description="AB hydrolase-1" evidence="2">
    <location>
        <begin position="14"/>
        <end position="122"/>
    </location>
</feature>
<dbReference type="AlphaFoldDB" id="A0A952DV91"/>
<sequence>MKINYQVKGEGVSLILLHGWGGSISSLAPLQDQLSDLGFQVFNLDLPGFGQSTMSKEEMTISDYVEFLANYINRLNIYKPVIVGHSFGGQVAMAFAIKNPLVASRLVLINASGLNPRNGMKKTSMLIVAKIFGAVLSIPPFSIIKGISRKLFYKFIVRESDYAKAGNMKSTMKNILAKNLDQEIEKIEEDTLIIWGEKDSQTPLWMGKLLSEKIKNSRLEIIENATHGLPIKQPELVANLIYTYIKA</sequence>
<dbReference type="InterPro" id="IPR013595">
    <property type="entry name" value="Pept_S33_TAP-like_C"/>
</dbReference>
<keyword evidence="1" id="KW-0812">Transmembrane</keyword>
<organism evidence="4 5">
    <name type="scientific">Candidatus Dojkabacteria bacterium</name>
    <dbReference type="NCBI Taxonomy" id="2099670"/>
    <lineage>
        <taxon>Bacteria</taxon>
        <taxon>Candidatus Dojkabacteria</taxon>
    </lineage>
</organism>
<comment type="caution">
    <text evidence="4">The sequence shown here is derived from an EMBL/GenBank/DDBJ whole genome shotgun (WGS) entry which is preliminary data.</text>
</comment>
<evidence type="ECO:0000256" key="1">
    <source>
        <dbReference type="SAM" id="Phobius"/>
    </source>
</evidence>
<dbReference type="InterPro" id="IPR000073">
    <property type="entry name" value="AB_hydrolase_1"/>
</dbReference>
<reference evidence="4" key="1">
    <citation type="journal article" date="2022" name="ISME J.">
        <title>A general approach to explore prokaryotic protein glycosylation reveals the unique surface layer modulation of an anammox bacterium.</title>
        <authorList>
            <person name="Pabst M."/>
            <person name="Grouzdev D.S."/>
            <person name="Lawson C.E."/>
            <person name="Kleikamp H.B.C."/>
            <person name="de Ram C."/>
            <person name="Louwen R."/>
            <person name="Lin Y.M."/>
            <person name="Lucker S."/>
            <person name="van Loosdrecht M.C.M."/>
            <person name="Laureni M."/>
        </authorList>
    </citation>
    <scope>NUCLEOTIDE SEQUENCE</scope>
    <source>
        <strain evidence="4">BROCD043</strain>
    </source>
</reference>
<gene>
    <name evidence="4" type="ORF">H3C67_01155</name>
</gene>
<evidence type="ECO:0000259" key="3">
    <source>
        <dbReference type="Pfam" id="PF08386"/>
    </source>
</evidence>
<proteinExistence type="predicted"/>
<dbReference type="PRINTS" id="PR00111">
    <property type="entry name" value="ABHYDROLASE"/>
</dbReference>
<dbReference type="SUPFAM" id="SSF53474">
    <property type="entry name" value="alpha/beta-Hydrolases"/>
    <property type="match status" value="1"/>
</dbReference>
<accession>A0A952DV91</accession>
<keyword evidence="4" id="KW-0378">Hydrolase</keyword>
<evidence type="ECO:0000313" key="5">
    <source>
        <dbReference type="Proteomes" id="UP000781173"/>
    </source>
</evidence>
<dbReference type="InterPro" id="IPR050266">
    <property type="entry name" value="AB_hydrolase_sf"/>
</dbReference>
<keyword evidence="1" id="KW-0472">Membrane</keyword>
<dbReference type="Pfam" id="PF08386">
    <property type="entry name" value="Abhydrolase_4"/>
    <property type="match status" value="1"/>
</dbReference>
<evidence type="ECO:0000259" key="2">
    <source>
        <dbReference type="Pfam" id="PF00561"/>
    </source>
</evidence>
<evidence type="ECO:0000313" key="4">
    <source>
        <dbReference type="EMBL" id="MBW7953372.1"/>
    </source>
</evidence>
<dbReference type="EMBL" id="JACFOF010000002">
    <property type="protein sequence ID" value="MBW7953372.1"/>
    <property type="molecule type" value="Genomic_DNA"/>
</dbReference>
<feature type="domain" description="Peptidase S33 tripeptidyl aminopeptidase-like C-terminal" evidence="3">
    <location>
        <begin position="181"/>
        <end position="245"/>
    </location>
</feature>
<dbReference type="Gene3D" id="3.40.50.1820">
    <property type="entry name" value="alpha/beta hydrolase"/>
    <property type="match status" value="1"/>
</dbReference>
<dbReference type="PANTHER" id="PTHR43798">
    <property type="entry name" value="MONOACYLGLYCEROL LIPASE"/>
    <property type="match status" value="1"/>
</dbReference>
<dbReference type="Proteomes" id="UP000781173">
    <property type="component" value="Unassembled WGS sequence"/>
</dbReference>
<keyword evidence="1" id="KW-1133">Transmembrane helix</keyword>
<feature type="transmembrane region" description="Helical" evidence="1">
    <location>
        <begin position="125"/>
        <end position="144"/>
    </location>
</feature>
<dbReference type="GO" id="GO:0016787">
    <property type="term" value="F:hydrolase activity"/>
    <property type="evidence" value="ECO:0007669"/>
    <property type="project" value="UniProtKB-KW"/>
</dbReference>